<feature type="domain" description="GGDEF" evidence="10">
    <location>
        <begin position="486"/>
        <end position="619"/>
    </location>
</feature>
<feature type="transmembrane region" description="Helical" evidence="6">
    <location>
        <begin position="179"/>
        <end position="197"/>
    </location>
</feature>
<dbReference type="InterPro" id="IPR001633">
    <property type="entry name" value="EAL_dom"/>
</dbReference>
<dbReference type="InterPro" id="IPR035965">
    <property type="entry name" value="PAS-like_dom_sf"/>
</dbReference>
<evidence type="ECO:0000256" key="1">
    <source>
        <dbReference type="ARBA" id="ARBA00004651"/>
    </source>
</evidence>
<evidence type="ECO:0000259" key="7">
    <source>
        <dbReference type="PROSITE" id="PS50112"/>
    </source>
</evidence>
<dbReference type="Gene3D" id="3.30.450.20">
    <property type="entry name" value="PAS domain"/>
    <property type="match status" value="1"/>
</dbReference>
<evidence type="ECO:0000256" key="5">
    <source>
        <dbReference type="ARBA" id="ARBA00023136"/>
    </source>
</evidence>
<gene>
    <name evidence="11" type="ORF">QH73_0011465</name>
</gene>
<proteinExistence type="predicted"/>
<keyword evidence="4 6" id="KW-1133">Transmembrane helix</keyword>
<name>A0A9X5E4R7_9CYAN</name>
<dbReference type="InterPro" id="IPR035919">
    <property type="entry name" value="EAL_sf"/>
</dbReference>
<dbReference type="FunFam" id="3.30.70.270:FF:000001">
    <property type="entry name" value="Diguanylate cyclase domain protein"/>
    <property type="match status" value="1"/>
</dbReference>
<feature type="transmembrane region" description="Helical" evidence="6">
    <location>
        <begin position="134"/>
        <end position="159"/>
    </location>
</feature>
<dbReference type="AlphaFoldDB" id="A0A9X5E4R7"/>
<feature type="domain" description="PAS" evidence="7">
    <location>
        <begin position="327"/>
        <end position="382"/>
    </location>
</feature>
<dbReference type="SUPFAM" id="SSF141868">
    <property type="entry name" value="EAL domain-like"/>
    <property type="match status" value="1"/>
</dbReference>
<evidence type="ECO:0000256" key="4">
    <source>
        <dbReference type="ARBA" id="ARBA00022989"/>
    </source>
</evidence>
<dbReference type="CDD" id="cd01948">
    <property type="entry name" value="EAL"/>
    <property type="match status" value="1"/>
</dbReference>
<dbReference type="SMART" id="SM00091">
    <property type="entry name" value="PAS"/>
    <property type="match status" value="1"/>
</dbReference>
<evidence type="ECO:0000313" key="12">
    <source>
        <dbReference type="Proteomes" id="UP000031532"/>
    </source>
</evidence>
<evidence type="ECO:0000256" key="2">
    <source>
        <dbReference type="ARBA" id="ARBA00022475"/>
    </source>
</evidence>
<dbReference type="InterPro" id="IPR007895">
    <property type="entry name" value="MASE1"/>
</dbReference>
<dbReference type="PROSITE" id="PS50883">
    <property type="entry name" value="EAL"/>
    <property type="match status" value="1"/>
</dbReference>
<dbReference type="PROSITE" id="PS50112">
    <property type="entry name" value="PAS"/>
    <property type="match status" value="1"/>
</dbReference>
<dbReference type="Pfam" id="PF00990">
    <property type="entry name" value="GGDEF"/>
    <property type="match status" value="1"/>
</dbReference>
<feature type="transmembrane region" description="Helical" evidence="6">
    <location>
        <begin position="270"/>
        <end position="288"/>
    </location>
</feature>
<dbReference type="CDD" id="cd01949">
    <property type="entry name" value="GGDEF"/>
    <property type="match status" value="1"/>
</dbReference>
<evidence type="ECO:0000259" key="10">
    <source>
        <dbReference type="PROSITE" id="PS50887"/>
    </source>
</evidence>
<sequence>MRIGRNNWHIFPRLFRWLRHLPSSLRTLLLVAVYVLAGLGLEELAAVFDTAAAISPWEPSAGLHFVLLLGFGLRYTPELLLIPLLHMLVVSPLNIAPLYVLLCAIWIMLGYSLASALLLHKLHIDPYLRRFRDVFRFAIVTFITSLVVSGLYVTTLAAASSLSWSQWTVQVIREWAGEATGIAMLAPPLLLLLRIVSEAKWQVTQERPTQQIDAGWLRSQTVLECSTDLIALIVAIWLGYGFPPGLSLEYSYFVFLPLIWIAVRHGFERAVLAVLVINIGVTLLVYIRSGNNTLALQFCLMTVSYTGLLVGAAVTERQRVEASLRESQQQYQNLYDSAPDSYASIAVNGIIRSINQIGADFLGYRKQELIGRPIWLTIYQPDWQLAQQWLDRVLRERLVTSENELRKIRKDGSVVWVRERSQLLFDEDGMPTELHVICRDITERKHAEEQLLHNVFHDALTGLPNRSLFMNRLERAVEHSKRDEDYLFAVLFLDLDRFKVINDSLGHTLGDEFLIAIARRLEACIRPTDTAARLGGDEFTILLEDIDDIGDTIQVAERIQAQLTLPFNLGGQEVFTTASIGIVLRTTSNNQPEDLLRDADIAMYRAKNLGKARYEIFNPEMRNRAVARLQMETELRRAIERQEFRIHYQPIISLQTGRIVGFEALIRWQHPNRGLVYPTEFMSIAEEIGLGLALDRWVLREACRQLQQWQEQFLSSPADEESAASDSSRAIQSLTINVNLGSPQFGQAELLQHIDRVLQETHLDASSLQLEITENAIMQNHEAASVMLSQLGAMGIRLLVDDFGTGYSSLGRLHRFAIDMLKIDRSFVSNIGTSAVSLEITETIVTLAQKLDVDVTAEGVETAEQLAQLRELNCGYGQGYFFSMPLEASAAEALIVTNPRW</sequence>
<evidence type="ECO:0000313" key="11">
    <source>
        <dbReference type="EMBL" id="NHC35275.1"/>
    </source>
</evidence>
<dbReference type="SUPFAM" id="SSF55073">
    <property type="entry name" value="Nucleotide cyclase"/>
    <property type="match status" value="1"/>
</dbReference>
<evidence type="ECO:0000256" key="3">
    <source>
        <dbReference type="ARBA" id="ARBA00022692"/>
    </source>
</evidence>
<dbReference type="NCBIfam" id="TIGR00254">
    <property type="entry name" value="GGDEF"/>
    <property type="match status" value="1"/>
</dbReference>
<dbReference type="PANTHER" id="PTHR44757">
    <property type="entry name" value="DIGUANYLATE CYCLASE DGCP"/>
    <property type="match status" value="1"/>
</dbReference>
<dbReference type="NCBIfam" id="TIGR00229">
    <property type="entry name" value="sensory_box"/>
    <property type="match status" value="1"/>
</dbReference>
<dbReference type="PROSITE" id="PS50113">
    <property type="entry name" value="PAC"/>
    <property type="match status" value="1"/>
</dbReference>
<organism evidence="11 12">
    <name type="scientific">Scytonema millei VB511283</name>
    <dbReference type="NCBI Taxonomy" id="1245923"/>
    <lineage>
        <taxon>Bacteria</taxon>
        <taxon>Bacillati</taxon>
        <taxon>Cyanobacteriota</taxon>
        <taxon>Cyanophyceae</taxon>
        <taxon>Nostocales</taxon>
        <taxon>Scytonemataceae</taxon>
        <taxon>Scytonema</taxon>
    </lineage>
</organism>
<keyword evidence="2" id="KW-1003">Cell membrane</keyword>
<dbReference type="Pfam" id="PF13426">
    <property type="entry name" value="PAS_9"/>
    <property type="match status" value="1"/>
</dbReference>
<dbReference type="SUPFAM" id="SSF55785">
    <property type="entry name" value="PYP-like sensor domain (PAS domain)"/>
    <property type="match status" value="1"/>
</dbReference>
<dbReference type="Proteomes" id="UP000031532">
    <property type="component" value="Unassembled WGS sequence"/>
</dbReference>
<dbReference type="InterPro" id="IPR001610">
    <property type="entry name" value="PAC"/>
</dbReference>
<dbReference type="SMART" id="SM00267">
    <property type="entry name" value="GGDEF"/>
    <property type="match status" value="1"/>
</dbReference>
<dbReference type="Pfam" id="PF05231">
    <property type="entry name" value="MASE1"/>
    <property type="match status" value="1"/>
</dbReference>
<dbReference type="InterPro" id="IPR052155">
    <property type="entry name" value="Biofilm_reg_signaling"/>
</dbReference>
<dbReference type="Gene3D" id="3.20.20.450">
    <property type="entry name" value="EAL domain"/>
    <property type="match status" value="1"/>
</dbReference>
<feature type="transmembrane region" description="Helical" evidence="6">
    <location>
        <begin position="96"/>
        <end position="122"/>
    </location>
</feature>
<dbReference type="InterPro" id="IPR000160">
    <property type="entry name" value="GGDEF_dom"/>
</dbReference>
<keyword evidence="5 6" id="KW-0472">Membrane</keyword>
<dbReference type="SMART" id="SM00086">
    <property type="entry name" value="PAC"/>
    <property type="match status" value="1"/>
</dbReference>
<accession>A0A9X5E4R7</accession>
<dbReference type="GO" id="GO:0005886">
    <property type="term" value="C:plasma membrane"/>
    <property type="evidence" value="ECO:0007669"/>
    <property type="project" value="UniProtKB-SubCell"/>
</dbReference>
<dbReference type="EMBL" id="JTJC03000002">
    <property type="protein sequence ID" value="NHC35275.1"/>
    <property type="molecule type" value="Genomic_DNA"/>
</dbReference>
<dbReference type="OrthoDB" id="9787983at2"/>
<dbReference type="Gene3D" id="3.30.70.270">
    <property type="match status" value="1"/>
</dbReference>
<dbReference type="PROSITE" id="PS50887">
    <property type="entry name" value="GGDEF"/>
    <property type="match status" value="1"/>
</dbReference>
<feature type="domain" description="PAC" evidence="8">
    <location>
        <begin position="401"/>
        <end position="453"/>
    </location>
</feature>
<dbReference type="Pfam" id="PF00563">
    <property type="entry name" value="EAL"/>
    <property type="match status" value="1"/>
</dbReference>
<dbReference type="InterPro" id="IPR043128">
    <property type="entry name" value="Rev_trsase/Diguanyl_cyclase"/>
</dbReference>
<evidence type="ECO:0000259" key="9">
    <source>
        <dbReference type="PROSITE" id="PS50883"/>
    </source>
</evidence>
<feature type="transmembrane region" description="Helical" evidence="6">
    <location>
        <begin position="27"/>
        <end position="48"/>
    </location>
</feature>
<protein>
    <submittedName>
        <fullName evidence="11">EAL domain-containing protein</fullName>
    </submittedName>
</protein>
<keyword evidence="3 6" id="KW-0812">Transmembrane</keyword>
<keyword evidence="12" id="KW-1185">Reference proteome</keyword>
<feature type="transmembrane region" description="Helical" evidence="6">
    <location>
        <begin position="294"/>
        <end position="315"/>
    </location>
</feature>
<comment type="caution">
    <text evidence="11">The sequence shown here is derived from an EMBL/GenBank/DDBJ whole genome shotgun (WGS) entry which is preliminary data.</text>
</comment>
<comment type="subcellular location">
    <subcellularLocation>
        <location evidence="1">Cell membrane</location>
        <topology evidence="1">Multi-pass membrane protein</topology>
    </subcellularLocation>
</comment>
<reference evidence="11 12" key="1">
    <citation type="journal article" date="2015" name="Genome Announc.">
        <title>Draft Genome Sequence of the Terrestrial Cyanobacterium Scytonema millei VB511283, Isolated from Eastern India.</title>
        <authorList>
            <person name="Sen D."/>
            <person name="Chandrababunaidu M.M."/>
            <person name="Singh D."/>
            <person name="Sanghi N."/>
            <person name="Ghorai A."/>
            <person name="Mishra G.P."/>
            <person name="Madduluri M."/>
            <person name="Adhikary S.P."/>
            <person name="Tripathy S."/>
        </authorList>
    </citation>
    <scope>NUCLEOTIDE SEQUENCE [LARGE SCALE GENOMIC DNA]</scope>
    <source>
        <strain evidence="11 12">VB511283</strain>
    </source>
</reference>
<evidence type="ECO:0000259" key="8">
    <source>
        <dbReference type="PROSITE" id="PS50113"/>
    </source>
</evidence>
<dbReference type="InterPro" id="IPR000014">
    <property type="entry name" value="PAS"/>
</dbReference>
<dbReference type="CDD" id="cd00130">
    <property type="entry name" value="PAS"/>
    <property type="match status" value="1"/>
</dbReference>
<feature type="domain" description="EAL" evidence="9">
    <location>
        <begin position="628"/>
        <end position="899"/>
    </location>
</feature>
<dbReference type="InterPro" id="IPR029787">
    <property type="entry name" value="Nucleotide_cyclase"/>
</dbReference>
<dbReference type="SMART" id="SM00052">
    <property type="entry name" value="EAL"/>
    <property type="match status" value="1"/>
</dbReference>
<dbReference type="InterPro" id="IPR000700">
    <property type="entry name" value="PAS-assoc_C"/>
</dbReference>
<evidence type="ECO:0000256" key="6">
    <source>
        <dbReference type="SAM" id="Phobius"/>
    </source>
</evidence>
<dbReference type="PANTHER" id="PTHR44757:SF2">
    <property type="entry name" value="BIOFILM ARCHITECTURE MAINTENANCE PROTEIN MBAA"/>
    <property type="match status" value="1"/>
</dbReference>